<reference evidence="2 3" key="1">
    <citation type="submission" date="2018-09" db="EMBL/GenBank/DDBJ databases">
        <title>Genomic investigation of the strawberry pathogen Phytophthora fragariae indicates pathogenicity is determined by transcriptional variation in three key races.</title>
        <authorList>
            <person name="Adams T.M."/>
            <person name="Armitage A.D."/>
            <person name="Sobczyk M.K."/>
            <person name="Bates H.J."/>
            <person name="Dunwell J.M."/>
            <person name="Nellist C.F."/>
            <person name="Harrison R.J."/>
        </authorList>
    </citation>
    <scope>NUCLEOTIDE SEQUENCE [LARGE SCALE GENOMIC DNA]</scope>
    <source>
        <strain evidence="2 3">SCRP245</strain>
    </source>
</reference>
<dbReference type="AlphaFoldDB" id="A0A6A3GQI4"/>
<accession>A0A6A3GQI4</accession>
<protein>
    <submittedName>
        <fullName evidence="2">Uncharacterized protein</fullName>
    </submittedName>
</protein>
<name>A0A6A3GQI4_9STRA</name>
<comment type="caution">
    <text evidence="2">The sequence shown here is derived from an EMBL/GenBank/DDBJ whole genome shotgun (WGS) entry which is preliminary data.</text>
</comment>
<dbReference type="Proteomes" id="UP000460718">
    <property type="component" value="Unassembled WGS sequence"/>
</dbReference>
<dbReference type="EMBL" id="QXFW01006223">
    <property type="protein sequence ID" value="KAE8959782.1"/>
    <property type="molecule type" value="Genomic_DNA"/>
</dbReference>
<evidence type="ECO:0000313" key="3">
    <source>
        <dbReference type="Proteomes" id="UP000460718"/>
    </source>
</evidence>
<feature type="region of interest" description="Disordered" evidence="1">
    <location>
        <begin position="1"/>
        <end position="50"/>
    </location>
</feature>
<organism evidence="2 3">
    <name type="scientific">Phytophthora fragariae</name>
    <dbReference type="NCBI Taxonomy" id="53985"/>
    <lineage>
        <taxon>Eukaryota</taxon>
        <taxon>Sar</taxon>
        <taxon>Stramenopiles</taxon>
        <taxon>Oomycota</taxon>
        <taxon>Peronosporomycetes</taxon>
        <taxon>Peronosporales</taxon>
        <taxon>Peronosporaceae</taxon>
        <taxon>Phytophthora</taxon>
    </lineage>
</organism>
<evidence type="ECO:0000313" key="2">
    <source>
        <dbReference type="EMBL" id="KAE8959782.1"/>
    </source>
</evidence>
<proteinExistence type="predicted"/>
<evidence type="ECO:0000256" key="1">
    <source>
        <dbReference type="SAM" id="MobiDB-lite"/>
    </source>
</evidence>
<gene>
    <name evidence="2" type="ORF">PF011_g30322</name>
</gene>
<sequence length="50" mass="5218">MNACPEEGATVKTPAAKRRTKHERGWRRLAATEGGGGSNAARMQAPGGQP</sequence>
<feature type="compositionally biased region" description="Basic residues" evidence="1">
    <location>
        <begin position="15"/>
        <end position="27"/>
    </location>
</feature>